<dbReference type="GO" id="GO:0003723">
    <property type="term" value="F:RNA binding"/>
    <property type="evidence" value="ECO:0007669"/>
    <property type="project" value="UniProtKB-KW"/>
</dbReference>
<dbReference type="GO" id="GO:0000956">
    <property type="term" value="P:nuclear-transcribed mRNA catabolic process"/>
    <property type="evidence" value="ECO:0007669"/>
    <property type="project" value="TreeGrafter"/>
</dbReference>
<evidence type="ECO:0000256" key="2">
    <source>
        <dbReference type="RuleBase" id="RU367113"/>
    </source>
</evidence>
<dbReference type="GO" id="GO:0000166">
    <property type="term" value="F:nucleotide binding"/>
    <property type="evidence" value="ECO:0007669"/>
    <property type="project" value="UniProtKB-KW"/>
</dbReference>
<dbReference type="OrthoDB" id="5853397at2759"/>
<evidence type="ECO:0000313" key="4">
    <source>
        <dbReference type="EMBL" id="CAG7835098.1"/>
    </source>
</evidence>
<dbReference type="Pfam" id="PF08652">
    <property type="entry name" value="RAI1"/>
    <property type="match status" value="1"/>
</dbReference>
<dbReference type="Proteomes" id="UP000708208">
    <property type="component" value="Unassembled WGS sequence"/>
</dbReference>
<comment type="caution">
    <text evidence="4">The sequence shown here is derived from an EMBL/GenBank/DDBJ whole genome shotgun (WGS) entry which is preliminary data.</text>
</comment>
<comment type="similarity">
    <text evidence="1 2">Belongs to the DXO/Dom3Z family.</text>
</comment>
<dbReference type="PANTHER" id="PTHR12395:SF9">
    <property type="entry name" value="DECAPPING AND EXORIBONUCLEASE PROTEIN"/>
    <property type="match status" value="1"/>
</dbReference>
<keyword evidence="2" id="KW-0539">Nucleus</keyword>
<protein>
    <recommendedName>
        <fullName evidence="2">Decapping nuclease</fullName>
        <ecNumber evidence="2">3.6.1.-</ecNumber>
    </recommendedName>
</protein>
<comment type="subcellular location">
    <subcellularLocation>
        <location evidence="2">Nucleus</location>
    </subcellularLocation>
</comment>
<dbReference type="PANTHER" id="PTHR12395">
    <property type="entry name" value="DOM-3 RELATED"/>
    <property type="match status" value="1"/>
</dbReference>
<keyword evidence="2" id="KW-0547">Nucleotide-binding</keyword>
<comment type="cofactor">
    <cofactor evidence="2">
        <name>a divalent metal cation</name>
        <dbReference type="ChEBI" id="CHEBI:60240"/>
    </cofactor>
</comment>
<dbReference type="AlphaFoldDB" id="A0A8J2LGN0"/>
<keyword evidence="2" id="KW-0694">RNA-binding</keyword>
<keyword evidence="2" id="KW-0540">Nuclease</keyword>
<proteinExistence type="inferred from homology"/>
<evidence type="ECO:0000259" key="3">
    <source>
        <dbReference type="Pfam" id="PF08652"/>
    </source>
</evidence>
<accession>A0A8J2LGN0</accession>
<dbReference type="InterPro" id="IPR013961">
    <property type="entry name" value="RAI1"/>
</dbReference>
<name>A0A8J2LGN0_9HEXA</name>
<keyword evidence="2" id="KW-0378">Hydrolase</keyword>
<evidence type="ECO:0000313" key="5">
    <source>
        <dbReference type="Proteomes" id="UP000708208"/>
    </source>
</evidence>
<dbReference type="GO" id="GO:0034353">
    <property type="term" value="F:mRNA 5'-diphosphatase activity"/>
    <property type="evidence" value="ECO:0007669"/>
    <property type="project" value="TreeGrafter"/>
</dbReference>
<dbReference type="GO" id="GO:0046872">
    <property type="term" value="F:metal ion binding"/>
    <property type="evidence" value="ECO:0007669"/>
    <property type="project" value="UniProtKB-KW"/>
</dbReference>
<evidence type="ECO:0000256" key="1">
    <source>
        <dbReference type="ARBA" id="ARBA00006562"/>
    </source>
</evidence>
<reference evidence="4" key="1">
    <citation type="submission" date="2021-06" db="EMBL/GenBank/DDBJ databases">
        <authorList>
            <person name="Hodson N. C."/>
            <person name="Mongue J. A."/>
            <person name="Jaron S. K."/>
        </authorList>
    </citation>
    <scope>NUCLEOTIDE SEQUENCE</scope>
</reference>
<gene>
    <name evidence="4" type="ORF">AFUS01_LOCUS44519</name>
</gene>
<dbReference type="GO" id="GO:0005634">
    <property type="term" value="C:nucleus"/>
    <property type="evidence" value="ECO:0007669"/>
    <property type="project" value="UniProtKB-SubCell"/>
</dbReference>
<feature type="non-terminal residue" evidence="4">
    <location>
        <position position="1"/>
    </location>
</feature>
<keyword evidence="2" id="KW-0479">Metal-binding</keyword>
<dbReference type="GO" id="GO:0004518">
    <property type="term" value="F:nuclease activity"/>
    <property type="evidence" value="ECO:0007669"/>
    <property type="project" value="UniProtKB-KW"/>
</dbReference>
<dbReference type="GO" id="GO:0110155">
    <property type="term" value="P:NAD-cap decapping"/>
    <property type="evidence" value="ECO:0007669"/>
    <property type="project" value="TreeGrafter"/>
</dbReference>
<keyword evidence="5" id="KW-1185">Reference proteome</keyword>
<sequence>EPNEEPDPSKKESQGSECHAVLRTKIGGHAILYSAELDGVCAKEGHDLLEMNPKENSDVFNKCKLVEVKTCSKTQQNKIGHWGFRKNKSRRWWVQGALGGVSNFVVGYRDDATGLVKEVENIPMKDLYKKYGLVWRVGIQVLRGFPVTSEAEGFGR</sequence>
<organism evidence="4 5">
    <name type="scientific">Allacma fusca</name>
    <dbReference type="NCBI Taxonomy" id="39272"/>
    <lineage>
        <taxon>Eukaryota</taxon>
        <taxon>Metazoa</taxon>
        <taxon>Ecdysozoa</taxon>
        <taxon>Arthropoda</taxon>
        <taxon>Hexapoda</taxon>
        <taxon>Collembola</taxon>
        <taxon>Symphypleona</taxon>
        <taxon>Sminthuridae</taxon>
        <taxon>Allacma</taxon>
    </lineage>
</organism>
<dbReference type="InterPro" id="IPR039039">
    <property type="entry name" value="RAI1-like_fam"/>
</dbReference>
<feature type="domain" description="RAI1-like" evidence="3">
    <location>
        <begin position="3"/>
        <end position="129"/>
    </location>
</feature>
<dbReference type="EMBL" id="CAJVCH010570521">
    <property type="protein sequence ID" value="CAG7835098.1"/>
    <property type="molecule type" value="Genomic_DNA"/>
</dbReference>
<dbReference type="EC" id="3.6.1.-" evidence="2"/>
<comment type="function">
    <text evidence="2">Decapping enzyme for NAD-capped RNAs: specifically hydrolyzes the nicotinamide adenine dinucleotide (NAD) cap from a subset of RNAs by removing the entire NAD moiety from the 5'-end of an NAD-capped RNA.</text>
</comment>
<dbReference type="GO" id="GO:0005829">
    <property type="term" value="C:cytosol"/>
    <property type="evidence" value="ECO:0007669"/>
    <property type="project" value="TreeGrafter"/>
</dbReference>